<keyword evidence="3" id="KW-0596">Phosphopantetheine</keyword>
<dbReference type="FunFam" id="1.10.1200.10:FF:000005">
    <property type="entry name" value="Nonribosomal peptide synthetase 1"/>
    <property type="match status" value="4"/>
</dbReference>
<dbReference type="CDD" id="cd19543">
    <property type="entry name" value="DCL_NRPS"/>
    <property type="match status" value="1"/>
</dbReference>
<evidence type="ECO:0000256" key="2">
    <source>
        <dbReference type="ARBA" id="ARBA00006432"/>
    </source>
</evidence>
<comment type="similarity">
    <text evidence="2">Belongs to the ATP-dependent AMP-binding enzyme family.</text>
</comment>
<dbReference type="PROSITE" id="PS00455">
    <property type="entry name" value="AMP_BINDING"/>
    <property type="match status" value="5"/>
</dbReference>
<reference evidence="9" key="2">
    <citation type="submission" date="2020-09" db="EMBL/GenBank/DDBJ databases">
        <authorList>
            <person name="Sun Q."/>
            <person name="Ohkuma M."/>
        </authorList>
    </citation>
    <scope>NUCLEOTIDE SEQUENCE</scope>
    <source>
        <strain evidence="9">JCM 3276</strain>
    </source>
</reference>
<dbReference type="Pfam" id="PF00668">
    <property type="entry name" value="Condensation"/>
    <property type="match status" value="9"/>
</dbReference>
<dbReference type="Proteomes" id="UP000660680">
    <property type="component" value="Unassembled WGS sequence"/>
</dbReference>
<accession>A0A918GT29</accession>
<keyword evidence="10" id="KW-1185">Reference proteome</keyword>
<dbReference type="Gene3D" id="2.30.38.10">
    <property type="entry name" value="Luciferase, Domain 3"/>
    <property type="match status" value="1"/>
</dbReference>
<sequence length="6426" mass="688891">MTSSRERRRDALPEHLRARLAERLAGTRAAAPDAIPPAPRDTPLPLSSAQQRLWFLSQFTPGGADYNSGVALRLTGALDVTALGAALDAVVAAHDILRTTFDEADGSPVQIVHPPSPVHLHRIDLADGDLDGDLDDVLEAEFSRPFDLREGPLLRAALVRLGDREHVLLLSAHHIVVDGWSLTVLLEDLAAAYAGRPPVQDGPRYGDFAAWQQRQLTGPAMDEHVAYWRRALAGVTPLDLPTDRPRPPVRSTDGAAEHLAVPGELAARLAALARAHDTTLFTVLMAACQVLFSRYAGQDDVALGTITAGRDRAELHRVVGFFADTVVLRSTVDEQRTFADFLGTVRDTALTAFTHAAAPFDRLVEAVGAPRDPGRNPLFDVLVMLQNAQRGLPEFPGLAVAEVELRRWAANFDLSVEFTERPDRLDCVLEYRTDLYDAATVRALADRLTVLLGAIADAPDRPLAELPWLTPAERQAVTRDWAGPALPVPETTFPALFEAQARRTPDAVALVCGTESLTYAELNARANRLAHRVIAEGAGPERVVAVSLPRGVDAVVAQLAVLKAGGVYLPVDPALPAQRRAHLVADSGAVLVIDRPLETDGLPDTDPDVGLRPDNTAYVVYTSGSTGLPKGVAVEHRSMVNLLHNHRADFVAAAGGRRLRVALTAVFSFDTSWEGPVLMADGHELHLLPDEIRMDPAALVEHVAARRIDFLDLTPSYLRQLLPEGLLTDPRHRPAVLMVGGEAIDDALWRELAAAPDTAAYNFYGPTEATVDAVSTPVTGDRPVIGRPLRNLRAYVLDARLRPVPPGVPGELYLAGPQLARGYLGRPGLTAERFPPDPFGGQGERMYRTGDLARWTADGRLDYLGRADDQVKVRGFRIEPGEIEAALVAAGAREAAVVVREDGGHRRLVAYVVGDEDPAALRAEVRRTLPEHMVPAAFVRLDRLPLTPNGKLDRRALPEPDRHAADHVAPRGATESLLAGIWADVLGLDRVGVTDNFFAIGGDSILSIQIVSRARRAGLALTSRDVFAHQTIADLATAVTRAAEPAAPTRTGPAPLTPIQHWFFAAHGPRARFAMTLHVETTADPDLLAQALAAVVAHHDALRMRFHRTDGEWRQHPVADPVPLHRPTVSDLAAYADAARDGLDIEHGPVLHAALVDIEGSARLLLIAHHLVVDAVSWRIVVEDLRTAYEQLRDGKPVSLTPVGTPYPQWAHLLAEHVGAGGFDDDLPHWAATPEPAPLPRDHDGPTRAGSAGRITVRVDRDTTDALLTRVPALYQTQVNDVLLSALGRTLAEWTGRADVAVTLEGHGREDVIPGVDLSTTVGWFTTQFPVGLTLPDGDWGSVLKAVKEQVRAIPRKGLSYEALRYLRPGSGLGGPLPQVCLNYHGRFDAGTTHPTPGSEVDPAANRDFLFDITGVVEAGELVLTWEYSPEAHDEATVARLAGRMADALAGIAEHCARPGAGGRTPSDFPLARLTQAQVDRIAGDGSGVEDIYPLTPLQAGMVFHGLVDPSGTAYVDQVRLVLDDVHDPHALAEAFQRVVDRTPVLRTSVVWEGVDEPVQVVHRGVRLDVLHRDLRGLPDRDAALADLVAEDRAAGFDLGSAPLLRVAIARLADDRVAVVWSTHHVLLDGWSTGQVFAEIREHYRAITEGVPAAAQARRPFRDYLRWLAERDTGAADAHWRSVLSDVDSPFALPYDRRPEQAHRTESSESVRFALDAEETAALSAAVRAAGVTVNTAVQGAWALLLARWAGVDDVLFGTTVSGRPADLPGVESMVGMFINTIPTRARVDSARPVADWLRALQDAQSESRRFDFLALTRIRSHSPVRADLPLFDSVVVFENYPFDDSGAGPRVREVATTDTTTLPLTLSAHADDRLHLDLAYDPALLDDATARRAAGWLRTLLTALADDLTRPVGALPWLSLEDRERVLTGWNATATPFPATSYPEEFERQAALTPGATAVVCGDTALTFAELDAAANRLAHRLIAQGVGPDRVVALHLPRSADLVVAILAVLKAGAAYLPVDTALPAERVRLLLDDARPVLVLTEIGDTAGLPDTSPGIRPHPNQAAYVIYTSGSTGRPKGVVVEHGGLANLLHDHRADLTGRAGPLRFALTAVFSFDTAVEGLLFLAAGHELHVIEDDLRLDPAGLVEHIAATGIDVLDLTPTYAVQLVDAGLLDTPLRTLLLGGEAVGEALWRELASRPGLEVVNYYGPTECTVDATRAVAVPGTPPLIGRPLRNVRAYVLDDDLRPVPPGVPGELYLAGAQVARGYLDRPGLSAQRFVADPFAPGRMYRTGDRVRWTADGQVDYLGRADDQIKIRGFRIEPGEVAAALRALPGVRDAAVVAHRDGTGPARLVAYVVGGSADLRAALADTLPDYLVPAAFVPLPALPQTPSGKLDRRALPAPDFGAGAGDYVAPRTEAERVVAAVWSDVLGVPRVGTADNFFALGGDSILSIRVVSRLRGVFGARISPRALFDHPTVAALARVVPAGEQDTIPAAVVSGPVPQSFAQRRLWFLDQFEPGGAEYVSPTALRLRGPLDVDALTAALTALIARHESLRTTFDEIDGEAVQIVHDPYPADLVQVTADDPAAVLARDCAQPFDLRRGPLFRTTLIRVGDDDHVLVLTLHHIITDGWSTAVLTDDLAALYAGGQLPDIPVRYTDFTLWQRERADLDAQLAHWRAALAGVEPLRLPTDRPRPAVRSTAGAMHAFTVPAEVASGLREVGRRRDSTLFMTLLAACQVLFARHSGQSDFAVGTAVAGRDRPELERVVGFFVNTLVLRASVDEDASFADLLARVRSTALAGFAHQDVPFERVVDAVAPERDPSRNPLFDVMVMLQNTPDEVPGLPGLAVAEEQLPVLTSTCDLTIEFQEAGEVLNGAVEYNPDLFDEATVARMVEHLGVLLAAAAEDPERPVADLPMGPPPPPARPLREVPPVPLHRWLPTTDATAVVCGDDRRTFAELDAAANRLAHLLIARGAGPERLVALVLPRSADMVVAMLAVLKSGAAYLPLDPALPEERLRSALADADPVVVLDAMPDTSGCPDTDPGVPVNPRNPAYVVYTSGSSGTPKGVVVEHGGLAALFAHQQAEFIAPLAGQGRLRYGQTAVFSFDTAVEGLLFLAAGHEWHVIPDDVRLDPHELVAYAAGLDVLDVTPAHARGLIDAGLLDTGLRALTLGGEAVGDALWHDLAAADLPVYNMYGPTEATVDAAWSEISGERPRIGPPLSTVRAYVLDDRLRPQPVGVPGELYLAGPQLARGYLNRPGLTAERFVADPFAPGRMYRTGDRARWTADGGLEHLGRVDDQVKIRGFRVEPGEIETALLRHPAVREAAVVARDSGETRRLVAYVVGAAEPDELTAFLRARLPDYLVPSALVPLPALPTTPNGKVDRRALPEPPRPDHGHVAPRPGVESELAAIWADVLGVERVGARDNFFAIGGDSILSMRVVARARQAGLRVTAKDVFLRQTLADLAAVATPVTVERIADTGGPAPLTPIQRWFFETCPTDHFTMSITLRVDPAVDEDRLREAITALVDRHPGLRSRVTPTAQEPLPTVDDVFHVVRSGDRDAHARAAQAGLRPAEGRVFRAILFTGPEPVLFLTAHHLVVDAVSWQVLLADLEAAYRDLAAEPAATVTFGHWARLLVDHTQAGGFDADLPHWRAIPAAPALPVDHDGGANTVGAARTVSVELDAETTDALLRKVPDAYRTQVNDVLLAAIGRAVADWTGHDRPVVTVEGHGREDLFDGVETTGTIGWFTSQFPVALDLPAGDWGAVLKSVKETLRAVPHRGLSFEALRYLRDDSGLDAVPTPQICVNYLGRWDGGDEPGALLRGSAADLGQDVAPDTPRSHLVDITGAVTGGRLRLEFEYAGEVHDEATVRVLADRVADALRAIVAHCAVAGGRTPSDFPLARLTQSQVDALVGDGRDVEDVYPLTPLQAGMLFHSLAGDANAYVNRTRVRLSGVADPRLLGEAWQAVVDDTPVLRTQVVWQGVPEPVQVVRRTARLPVEYRPITDADLTAPLDPGGPLLRLVVAEGPDDTVDLLWTAHHLLLDGWSTSQVFADVLARMTGSDTEPRRPFRDYLAWLADQDAEAAEAHWRDVLAGVEGPTPLPYDRVPAADHPVESTAAVRTAAPVAPVERMARAHGLTVNTVVQAAWALLLARCAREDDVVFGTTVSGRPADLPGVESMIGMFINTVPTRVRVDPAEPVLSLLGRVQADQAESRRFDHAPLATTQAHGGRFDSVLAFENYPVGDAPDGGPAVVSVESAEATTLPLSAGVHTDGTRLHLELGYDPHLFDAETAAALADRLLRLVAAIAADPGRPVGDLPWLGDDERDRVLREWNDTASPVAPRTFPALIAEQVAVRPDALAVRSGDTVLTYAELDAAANRLAHRLIAGGAGPERIVALKLPRSVDLVVAQLAVLKAGAAYLPVDPDYPAERVAFMLDDARPVLVLDGPVDAADQPDTDPGVAVPVAAPAYLIYTSGSTGRPKGVVVTHTGLANFAAAEAERFAVLPGDRVLAFSSPSFDASVLELCLALASGAELVVPPPGPLVGRLLADVLRDQRITHALIPPAALTTLSDVDFPDLRTLVVGGDVCPAELVRRWAPGRRMVNAYGPTECTVVSTWTLPLDPAAEAPPIGRPLPNTRAYVLDPDLRPVPPGVPGELHVAGVGLARGYHDRPGLTAERFVADPFGAPGERMYRTGDLVRWTRDGELVFLGRVDEQVKVRGFRIEPGEVETALGALPGVRSAAVVVREDEPGARRLVAYVVGDLPADPRAALGATLPAHMVPSAFVTLDALPRTANGKLDRRALPAPEIEQAAGHVPPRTEAERVVAEVWSRVLGVPVVGASDNFFALGGDSILSIRVVSGLQDALGVEVSPRAVFTAPTVAALAATLDGEKPAPAIPVGDDDDPPLSFAQQRLWFLQHFEPDSTEYLTPLALRLRGPLDVSALTTALTGLIDRHEALRTSFHEIDGHGVQRVHPAVDALALPVLPITEADLPAALAEEAGRPIDLTAAPLLRATLYRLGADDHVLALTMHHIVTDGWSAGVLIADLAELYRSANSGTAPDLPELPVRYRDFARWQRSRTDVLDTQLAYWRDRLDGVPALDLPTDRPRPAVHTTAGDQVEFAVPAAVAERLRALAGQRDATLFMALVAACQVLFHRFSGQDDIAVGTAVAGRDHPDLRRLVGFFVNTVVLRSTVDPAIPFAEFLTAVRATTLDAFANQDVPFERVVDAVAPDRDTSRTPLFQAMVALQNAPTPTTGFADLTAADVAVPVVTAAYDVTVEFHEADDGGLTATIGYNTDLFDPATVHRMADGLTTLLTAAAADPTTPVSRLPVTTETDQALLRSWNDTAREIPARSLADLFAEAVRRHPDAPAVIACGRTLTYAELDACASDAARVFAARGAAPETVVALVLPRSPELVIAQLAVAKTGAAFLPVDPDYPPDRIAFMLEDTRPVLVVDDTAWLAEETRAPEPDDALCDLVSSPDHAAYIIYTSGSTGRPKGVVVTNRGLASFAAAEAERFAVEPGDRVLAFSSPSFDASVLELCLALTSGAALVVPPPGPLVGDPLAEVLRGRRVTHALIPPVALATLPAGDLPDLRTLVVGGDACSAELVRRWAPGRRMINAYGPTESTVVSTWSDPLPDDGTPPIGRPIWNTEAHVLDAALNPVPIGVAGELYVAGVGLARGYLNRPGLTAERFVANPFGGPGERMYRTGDLVRWTRDGQLRFLGRVDHQVKIRGFRVELGEVEAALRRHPAVVDAVATVHTDDRGHKRLVAYVACPPVPAGELRDFLAATLPDHLIPSAFVVLDALPVSPNGKVDRRALPAPDLAATGTEHREPRTAVEVALAEVWADVLGVDRVGVDDNFFTLGGDSILSIQVVSRARRAGLTVTTKDLFRHQTIAELAPTVTATTDHPADHALVTGPVPLTPIQHWFFSGERANPHHFNQAHHTELSPDVDSTALRTALNALTTHHDALRLRFTQDPDGWRQHNAAPTEADHLTVHQVPTPDSPEVTTIADHLHTSFDLTQGPLFHAALFHFTDGSAPRLLLAAHHLVVDGVSWRILLEDLETAYNQARTGTPIDLGPKTTSFQHWSHSLTTLVTTGALDEDRTFWSTMETAPYLPMDHLTPVGPGHVGRGGRAEGGHAGARPAVAATPDLHPTPADPGRPERGGQVESGHAEAHPAAESTPDPAEPGRVPAESGNRPAESGYASAESSPTPAEPVAVVLDIDDTAALLRGAPRTYRTRINDVLLTALAWSLTRCTGQPRITVDLEGHGREDVIDGIDLSRTVGWFTTMFPVTLTVTGQNWREMVREVRGALRAVPRNGFSYSALRYLGDLPELPTPAVSFNYLGQFEDAPADSGLLRSSLPVIGQDHDDHSPHTIDVVGEVNDGVMTFAWHYRTDRCRRAAVEALAADFADALRAIAGECR</sequence>
<dbReference type="EMBL" id="BMRB01000010">
    <property type="protein sequence ID" value="GGS58609.1"/>
    <property type="molecule type" value="Genomic_DNA"/>
</dbReference>
<keyword evidence="6" id="KW-0045">Antibiotic biosynthesis</keyword>
<dbReference type="InterPro" id="IPR020806">
    <property type="entry name" value="PKS_PP-bd"/>
</dbReference>
<dbReference type="NCBIfam" id="NF003417">
    <property type="entry name" value="PRK04813.1"/>
    <property type="match status" value="5"/>
</dbReference>
<proteinExistence type="inferred from homology"/>
<dbReference type="GO" id="GO:0044550">
    <property type="term" value="P:secondary metabolite biosynthetic process"/>
    <property type="evidence" value="ECO:0007669"/>
    <property type="project" value="UniProtKB-ARBA"/>
</dbReference>
<dbReference type="InterPro" id="IPR006162">
    <property type="entry name" value="Ppantetheine_attach_site"/>
</dbReference>
<dbReference type="InterPro" id="IPR000873">
    <property type="entry name" value="AMP-dep_synth/lig_dom"/>
</dbReference>
<evidence type="ECO:0000259" key="8">
    <source>
        <dbReference type="PROSITE" id="PS50075"/>
    </source>
</evidence>
<dbReference type="Pfam" id="PF00501">
    <property type="entry name" value="AMP-binding"/>
    <property type="match status" value="5"/>
</dbReference>
<gene>
    <name evidence="9" type="ORF">GCM10010171_61970</name>
</gene>
<name>A0A918GT29_9PSEU</name>
<dbReference type="NCBIfam" id="NF004282">
    <property type="entry name" value="PRK05691.1"/>
    <property type="match status" value="6"/>
</dbReference>
<dbReference type="Gene3D" id="1.10.1200.10">
    <property type="entry name" value="ACP-like"/>
    <property type="match status" value="5"/>
</dbReference>
<dbReference type="PROSITE" id="PS50075">
    <property type="entry name" value="CARRIER"/>
    <property type="match status" value="5"/>
</dbReference>
<dbReference type="PANTHER" id="PTHR45527">
    <property type="entry name" value="NONRIBOSOMAL PEPTIDE SYNTHETASE"/>
    <property type="match status" value="1"/>
</dbReference>
<dbReference type="InterPro" id="IPR023213">
    <property type="entry name" value="CAT-like_dom_sf"/>
</dbReference>
<keyword evidence="4" id="KW-0597">Phosphoprotein</keyword>
<dbReference type="PROSITE" id="PS00012">
    <property type="entry name" value="PHOSPHOPANTETHEINE"/>
    <property type="match status" value="5"/>
</dbReference>
<dbReference type="FunFam" id="1.10.1200.10:FF:000016">
    <property type="entry name" value="Non-ribosomal peptide synthase"/>
    <property type="match status" value="1"/>
</dbReference>
<dbReference type="GO" id="GO:0008610">
    <property type="term" value="P:lipid biosynthetic process"/>
    <property type="evidence" value="ECO:0007669"/>
    <property type="project" value="UniProtKB-ARBA"/>
</dbReference>
<evidence type="ECO:0000256" key="7">
    <source>
        <dbReference type="SAM" id="MobiDB-lite"/>
    </source>
</evidence>
<dbReference type="InterPro" id="IPR010060">
    <property type="entry name" value="NRPS_synth"/>
</dbReference>
<comment type="caution">
    <text evidence="9">The sequence shown here is derived from an EMBL/GenBank/DDBJ whole genome shotgun (WGS) entry which is preliminary data.</text>
</comment>
<dbReference type="InterPro" id="IPR010071">
    <property type="entry name" value="AA_adenyl_dom"/>
</dbReference>
<dbReference type="GO" id="GO:0043041">
    <property type="term" value="P:amino acid activation for nonribosomal peptide biosynthetic process"/>
    <property type="evidence" value="ECO:0007669"/>
    <property type="project" value="TreeGrafter"/>
</dbReference>
<dbReference type="GO" id="GO:0031177">
    <property type="term" value="F:phosphopantetheine binding"/>
    <property type="evidence" value="ECO:0007669"/>
    <property type="project" value="InterPro"/>
</dbReference>
<dbReference type="CDD" id="cd05930">
    <property type="entry name" value="A_NRPS"/>
    <property type="match status" value="3"/>
</dbReference>
<evidence type="ECO:0000313" key="9">
    <source>
        <dbReference type="EMBL" id="GGS58609.1"/>
    </source>
</evidence>
<dbReference type="Gene3D" id="3.30.559.30">
    <property type="entry name" value="Nonribosomal peptide synthetase, condensation domain"/>
    <property type="match status" value="8"/>
</dbReference>
<dbReference type="SUPFAM" id="SSF56801">
    <property type="entry name" value="Acetyl-CoA synthetase-like"/>
    <property type="match status" value="5"/>
</dbReference>
<dbReference type="SUPFAM" id="SSF47336">
    <property type="entry name" value="ACP-like"/>
    <property type="match status" value="5"/>
</dbReference>
<dbReference type="NCBIfam" id="TIGR01720">
    <property type="entry name" value="NRPS-para261"/>
    <property type="match status" value="2"/>
</dbReference>
<dbReference type="CDD" id="cd19531">
    <property type="entry name" value="LCL_NRPS-like"/>
    <property type="match status" value="3"/>
</dbReference>
<feature type="region of interest" description="Disordered" evidence="7">
    <location>
        <begin position="1232"/>
        <end position="1251"/>
    </location>
</feature>
<evidence type="ECO:0000256" key="6">
    <source>
        <dbReference type="ARBA" id="ARBA00023194"/>
    </source>
</evidence>
<dbReference type="Pfam" id="PF00550">
    <property type="entry name" value="PP-binding"/>
    <property type="match status" value="5"/>
</dbReference>
<dbReference type="SMART" id="SM00823">
    <property type="entry name" value="PKS_PP"/>
    <property type="match status" value="5"/>
</dbReference>
<dbReference type="InterPro" id="IPR001242">
    <property type="entry name" value="Condensation_dom"/>
</dbReference>
<feature type="domain" description="Carrier" evidence="8">
    <location>
        <begin position="4818"/>
        <end position="4893"/>
    </location>
</feature>
<keyword evidence="5" id="KW-0677">Repeat</keyword>
<feature type="compositionally biased region" description="Basic and acidic residues" evidence="7">
    <location>
        <begin position="3383"/>
        <end position="3399"/>
    </location>
</feature>
<comment type="cofactor">
    <cofactor evidence="1">
        <name>pantetheine 4'-phosphate</name>
        <dbReference type="ChEBI" id="CHEBI:47942"/>
    </cofactor>
</comment>
<dbReference type="NCBIfam" id="TIGR01733">
    <property type="entry name" value="AA-adenyl-dom"/>
    <property type="match status" value="5"/>
</dbReference>
<dbReference type="FunFam" id="2.30.38.10:FF:000001">
    <property type="entry name" value="Non-ribosomal peptide synthetase PvdI"/>
    <property type="match status" value="5"/>
</dbReference>
<feature type="domain" description="Carrier" evidence="8">
    <location>
        <begin position="969"/>
        <end position="1043"/>
    </location>
</feature>
<dbReference type="InterPro" id="IPR036736">
    <property type="entry name" value="ACP-like_sf"/>
</dbReference>
<dbReference type="InterPro" id="IPR009081">
    <property type="entry name" value="PP-bd_ACP"/>
</dbReference>
<dbReference type="PANTHER" id="PTHR45527:SF1">
    <property type="entry name" value="FATTY ACID SYNTHASE"/>
    <property type="match status" value="1"/>
</dbReference>
<dbReference type="Gene3D" id="3.30.559.10">
    <property type="entry name" value="Chloramphenicol acetyltransferase-like domain"/>
    <property type="match status" value="8"/>
</dbReference>
<dbReference type="FunFam" id="3.40.50.12780:FF:000012">
    <property type="entry name" value="Non-ribosomal peptide synthetase"/>
    <property type="match status" value="2"/>
</dbReference>
<dbReference type="InterPro" id="IPR042099">
    <property type="entry name" value="ANL_N_sf"/>
</dbReference>
<dbReference type="GO" id="GO:0017000">
    <property type="term" value="P:antibiotic biosynthetic process"/>
    <property type="evidence" value="ECO:0007669"/>
    <property type="project" value="UniProtKB-KW"/>
</dbReference>
<feature type="domain" description="Carrier" evidence="8">
    <location>
        <begin position="2415"/>
        <end position="2490"/>
    </location>
</feature>
<evidence type="ECO:0000256" key="5">
    <source>
        <dbReference type="ARBA" id="ARBA00022737"/>
    </source>
</evidence>
<dbReference type="FunFam" id="3.30.300.30:FF:000010">
    <property type="entry name" value="Enterobactin synthetase component F"/>
    <property type="match status" value="4"/>
</dbReference>
<dbReference type="SUPFAM" id="SSF52777">
    <property type="entry name" value="CoA-dependent acyltransferases"/>
    <property type="match status" value="16"/>
</dbReference>
<dbReference type="Gene3D" id="3.30.300.30">
    <property type="match status" value="5"/>
</dbReference>
<dbReference type="RefSeq" id="WP_189214165.1">
    <property type="nucleotide sequence ID" value="NZ_BMRB01000010.1"/>
</dbReference>
<organism evidence="9 10">
    <name type="scientific">Actinokineospora fastidiosa</name>
    <dbReference type="NCBI Taxonomy" id="1816"/>
    <lineage>
        <taxon>Bacteria</taxon>
        <taxon>Bacillati</taxon>
        <taxon>Actinomycetota</taxon>
        <taxon>Actinomycetes</taxon>
        <taxon>Pseudonocardiales</taxon>
        <taxon>Pseudonocardiaceae</taxon>
        <taxon>Actinokineospora</taxon>
    </lineage>
</organism>
<dbReference type="InterPro" id="IPR045851">
    <property type="entry name" value="AMP-bd_C_sf"/>
</dbReference>
<evidence type="ECO:0000313" key="10">
    <source>
        <dbReference type="Proteomes" id="UP000660680"/>
    </source>
</evidence>
<feature type="domain" description="Carrier" evidence="8">
    <location>
        <begin position="5835"/>
        <end position="5909"/>
    </location>
</feature>
<reference evidence="9" key="1">
    <citation type="journal article" date="2014" name="Int. J. Syst. Evol. Microbiol.">
        <title>Complete genome sequence of Corynebacterium casei LMG S-19264T (=DSM 44701T), isolated from a smear-ripened cheese.</title>
        <authorList>
            <consortium name="US DOE Joint Genome Institute (JGI-PGF)"/>
            <person name="Walter F."/>
            <person name="Albersmeier A."/>
            <person name="Kalinowski J."/>
            <person name="Ruckert C."/>
        </authorList>
    </citation>
    <scope>NUCLEOTIDE SEQUENCE</scope>
    <source>
        <strain evidence="9">JCM 3276</strain>
    </source>
</reference>
<dbReference type="Pfam" id="PF13193">
    <property type="entry name" value="AMP-binding_C"/>
    <property type="match status" value="5"/>
</dbReference>
<feature type="compositionally biased region" description="Basic and acidic residues" evidence="7">
    <location>
        <begin position="6163"/>
        <end position="6180"/>
    </location>
</feature>
<dbReference type="Gene3D" id="3.40.50.12780">
    <property type="entry name" value="N-terminal domain of ligase-like"/>
    <property type="match status" value="4"/>
</dbReference>
<dbReference type="InterPro" id="IPR025110">
    <property type="entry name" value="AMP-bd_C"/>
</dbReference>
<dbReference type="GO" id="GO:0005829">
    <property type="term" value="C:cytosol"/>
    <property type="evidence" value="ECO:0007669"/>
    <property type="project" value="TreeGrafter"/>
</dbReference>
<feature type="domain" description="Carrier" evidence="8">
    <location>
        <begin position="3401"/>
        <end position="3475"/>
    </location>
</feature>
<feature type="region of interest" description="Disordered" evidence="7">
    <location>
        <begin position="6126"/>
        <end position="6217"/>
    </location>
</feature>
<protein>
    <submittedName>
        <fullName evidence="9">Non-ribosomal peptide synthetase</fullName>
    </submittedName>
</protein>
<dbReference type="GO" id="GO:0072330">
    <property type="term" value="P:monocarboxylic acid biosynthetic process"/>
    <property type="evidence" value="ECO:0007669"/>
    <property type="project" value="UniProtKB-ARBA"/>
</dbReference>
<feature type="region of interest" description="Disordered" evidence="7">
    <location>
        <begin position="3377"/>
        <end position="3403"/>
    </location>
</feature>
<dbReference type="Gene3D" id="3.40.50.980">
    <property type="match status" value="2"/>
</dbReference>
<evidence type="ECO:0000256" key="4">
    <source>
        <dbReference type="ARBA" id="ARBA00022553"/>
    </source>
</evidence>
<dbReference type="InterPro" id="IPR020845">
    <property type="entry name" value="AMP-binding_CS"/>
</dbReference>
<evidence type="ECO:0000256" key="1">
    <source>
        <dbReference type="ARBA" id="ARBA00001957"/>
    </source>
</evidence>
<dbReference type="CDD" id="cd19534">
    <property type="entry name" value="E_NRPS"/>
    <property type="match status" value="3"/>
</dbReference>
<evidence type="ECO:0000256" key="3">
    <source>
        <dbReference type="ARBA" id="ARBA00022450"/>
    </source>
</evidence>
<dbReference type="CDD" id="cd17652">
    <property type="entry name" value="A_NRPS_CmdD_like"/>
    <property type="match status" value="2"/>
</dbReference>
<dbReference type="GO" id="GO:0003824">
    <property type="term" value="F:catalytic activity"/>
    <property type="evidence" value="ECO:0007669"/>
    <property type="project" value="InterPro"/>
</dbReference>